<dbReference type="PANTHER" id="PTHR30341">
    <property type="entry name" value="SODIUM ION/PROTON ANTIPORTER NHAA-RELATED"/>
    <property type="match status" value="1"/>
</dbReference>
<dbReference type="EMBL" id="FTOA01000001">
    <property type="protein sequence ID" value="SIS37539.1"/>
    <property type="molecule type" value="Genomic_DNA"/>
</dbReference>
<evidence type="ECO:0000313" key="7">
    <source>
        <dbReference type="EMBL" id="SIS37539.1"/>
    </source>
</evidence>
<dbReference type="AlphaFoldDB" id="A0A1N7IKC0"/>
<keyword evidence="4 6" id="KW-1133">Transmembrane helix</keyword>
<feature type="transmembrane region" description="Helical" evidence="6">
    <location>
        <begin position="98"/>
        <end position="117"/>
    </location>
</feature>
<comment type="similarity">
    <text evidence="6">Belongs to the NhaA Na(+)/H(+) (TC 2.A.33) antiporter family.</text>
</comment>
<dbReference type="STRING" id="80876.SAMN05421779_101264"/>
<evidence type="ECO:0000256" key="4">
    <source>
        <dbReference type="ARBA" id="ARBA00022989"/>
    </source>
</evidence>
<keyword evidence="6" id="KW-0915">Sodium</keyword>
<feature type="transmembrane region" description="Helical" evidence="6">
    <location>
        <begin position="209"/>
        <end position="239"/>
    </location>
</feature>
<evidence type="ECO:0000256" key="3">
    <source>
        <dbReference type="ARBA" id="ARBA00022692"/>
    </source>
</evidence>
<proteinExistence type="inferred from homology"/>
<feature type="transmembrane region" description="Helical" evidence="6">
    <location>
        <begin position="362"/>
        <end position="382"/>
    </location>
</feature>
<dbReference type="Proteomes" id="UP000185678">
    <property type="component" value="Unassembled WGS sequence"/>
</dbReference>
<feature type="transmembrane region" description="Helical" evidence="6">
    <location>
        <begin position="123"/>
        <end position="143"/>
    </location>
</feature>
<dbReference type="PANTHER" id="PTHR30341:SF0">
    <property type="entry name" value="NA(+)_H(+) ANTIPORTER NHAA"/>
    <property type="match status" value="1"/>
</dbReference>
<evidence type="ECO:0000313" key="8">
    <source>
        <dbReference type="Proteomes" id="UP000185678"/>
    </source>
</evidence>
<evidence type="ECO:0000256" key="5">
    <source>
        <dbReference type="ARBA" id="ARBA00023136"/>
    </source>
</evidence>
<dbReference type="RefSeq" id="WP_076398225.1">
    <property type="nucleotide sequence ID" value="NZ_FTOA01000001.1"/>
</dbReference>
<keyword evidence="6" id="KW-0739">Sodium transport</keyword>
<reference evidence="7 8" key="1">
    <citation type="submission" date="2017-01" db="EMBL/GenBank/DDBJ databases">
        <authorList>
            <person name="Mah S.A."/>
            <person name="Swanson W.J."/>
            <person name="Moy G.W."/>
            <person name="Vacquier V.D."/>
        </authorList>
    </citation>
    <scope>NUCLEOTIDE SEQUENCE [LARGE SCALE GENOMIC DNA]</scope>
    <source>
        <strain evidence="7 8">DSM 11589</strain>
    </source>
</reference>
<name>A0A1N7IKC0_9PROT</name>
<feature type="transmembrane region" description="Helical" evidence="6">
    <location>
        <begin position="181"/>
        <end position="197"/>
    </location>
</feature>
<dbReference type="NCBIfam" id="NF007111">
    <property type="entry name" value="PRK09560.1"/>
    <property type="match status" value="1"/>
</dbReference>
<feature type="transmembrane region" description="Helical" evidence="6">
    <location>
        <begin position="289"/>
        <end position="309"/>
    </location>
</feature>
<dbReference type="Pfam" id="PF06965">
    <property type="entry name" value="Na_H_antiport_1"/>
    <property type="match status" value="1"/>
</dbReference>
<feature type="transmembrane region" description="Helical" evidence="6">
    <location>
        <begin position="155"/>
        <end position="175"/>
    </location>
</feature>
<feature type="transmembrane region" description="Helical" evidence="6">
    <location>
        <begin position="259"/>
        <end position="277"/>
    </location>
</feature>
<feature type="transmembrane region" description="Helical" evidence="6">
    <location>
        <begin position="329"/>
        <end position="350"/>
    </location>
</feature>
<dbReference type="InterPro" id="IPR004670">
    <property type="entry name" value="NhaA"/>
</dbReference>
<keyword evidence="6" id="KW-0813">Transport</keyword>
<comment type="subcellular location">
    <subcellularLocation>
        <location evidence="1">Cell inner membrane</location>
        <topology evidence="1">Multi-pass membrane protein</topology>
    </subcellularLocation>
    <subcellularLocation>
        <location evidence="6">Cell membrane</location>
        <topology evidence="6">Multi-pass membrane protein</topology>
    </subcellularLocation>
</comment>
<keyword evidence="6" id="KW-0406">Ion transport</keyword>
<evidence type="ECO:0000256" key="1">
    <source>
        <dbReference type="ARBA" id="ARBA00004429"/>
    </source>
</evidence>
<dbReference type="HAMAP" id="MF_01844">
    <property type="entry name" value="NhaA"/>
    <property type="match status" value="1"/>
</dbReference>
<evidence type="ECO:0000256" key="6">
    <source>
        <dbReference type="HAMAP-Rule" id="MF_01844"/>
    </source>
</evidence>
<keyword evidence="2 6" id="KW-1003">Cell membrane</keyword>
<sequence>MLSLFDRFLKLEAAGGILLVLAAIVALFWANSPYADSYVAILDVPVAVSFGTAGLAKPLLLWVNDGLMALFFLVVGLEIKREALHGSLSSLSKASLPAIAALGGMAFPALVYCLFSLGNPATLSGWAIPAATDIAFALGVLALAGRSIPLSLKTFLLALAVIDDLGAIIIIALFYTAELSVISLALAGVAIVALFTLNRLGVTRLTPYLLIGAFLWVCVLKSGVHATLAGVILAFALPMRSANGAHSPADHVEHTLHPWSTYAILPFFAFVNAGVNLDGIDWSALANPVTLGIAFGLFVGKQAGVMLFSLAACRLKLARLPDGASLMQFYGVAILTGIGFTMSLFIGTLAFTTHGYEAPVRLGVLGGSLLSAVIGFVVLKVATARTKSVSGS</sequence>
<feature type="transmembrane region" description="Helical" evidence="6">
    <location>
        <begin position="12"/>
        <end position="30"/>
    </location>
</feature>
<evidence type="ECO:0000256" key="2">
    <source>
        <dbReference type="ARBA" id="ARBA00022475"/>
    </source>
</evidence>
<dbReference type="Gene3D" id="1.20.1530.10">
    <property type="entry name" value="Na+/H+ antiporter like domain"/>
    <property type="match status" value="1"/>
</dbReference>
<dbReference type="GO" id="GO:0005886">
    <property type="term" value="C:plasma membrane"/>
    <property type="evidence" value="ECO:0007669"/>
    <property type="project" value="UniProtKB-SubCell"/>
</dbReference>
<feature type="transmembrane region" description="Helical" evidence="6">
    <location>
        <begin position="59"/>
        <end position="77"/>
    </location>
</feature>
<gene>
    <name evidence="6" type="primary">nhaA</name>
    <name evidence="7" type="ORF">SAMN05421779_101264</name>
</gene>
<keyword evidence="8" id="KW-1185">Reference proteome</keyword>
<dbReference type="GO" id="GO:0015385">
    <property type="term" value="F:sodium:proton antiporter activity"/>
    <property type="evidence" value="ECO:0007669"/>
    <property type="project" value="UniProtKB-UniRule"/>
</dbReference>
<comment type="function">
    <text evidence="6">Na(+)/H(+) antiporter that extrudes sodium in exchange for external protons.</text>
</comment>
<keyword evidence="5 6" id="KW-0472">Membrane</keyword>
<dbReference type="NCBIfam" id="NF007112">
    <property type="entry name" value="PRK09561.1"/>
    <property type="match status" value="1"/>
</dbReference>
<dbReference type="GO" id="GO:0006885">
    <property type="term" value="P:regulation of pH"/>
    <property type="evidence" value="ECO:0007669"/>
    <property type="project" value="UniProtKB-UniRule"/>
</dbReference>
<keyword evidence="3 6" id="KW-0812">Transmembrane</keyword>
<dbReference type="InterPro" id="IPR023171">
    <property type="entry name" value="Na/H_antiporter_dom_sf"/>
</dbReference>
<comment type="catalytic activity">
    <reaction evidence="6">
        <text>Na(+)(in) + 2 H(+)(out) = Na(+)(out) + 2 H(+)(in)</text>
        <dbReference type="Rhea" id="RHEA:29251"/>
        <dbReference type="ChEBI" id="CHEBI:15378"/>
        <dbReference type="ChEBI" id="CHEBI:29101"/>
    </reaction>
</comment>
<accession>A0A1N7IKC0</accession>
<organism evidence="7 8">
    <name type="scientific">Insolitispirillum peregrinum</name>
    <dbReference type="NCBI Taxonomy" id="80876"/>
    <lineage>
        <taxon>Bacteria</taxon>
        <taxon>Pseudomonadati</taxon>
        <taxon>Pseudomonadota</taxon>
        <taxon>Alphaproteobacteria</taxon>
        <taxon>Rhodospirillales</taxon>
        <taxon>Novispirillaceae</taxon>
        <taxon>Insolitispirillum</taxon>
    </lineage>
</organism>
<protein>
    <recommendedName>
        <fullName evidence="6">Na(+)/H(+) antiporter NhaA</fullName>
    </recommendedName>
    <alternativeName>
        <fullName evidence="6">Sodium/proton antiporter NhaA</fullName>
    </alternativeName>
</protein>
<dbReference type="OrthoDB" id="9808135at2"/>
<dbReference type="NCBIfam" id="TIGR00773">
    <property type="entry name" value="NhaA"/>
    <property type="match status" value="1"/>
</dbReference>
<keyword evidence="6" id="KW-0050">Antiport</keyword>